<evidence type="ECO:0000256" key="1">
    <source>
        <dbReference type="SAM" id="MobiDB-lite"/>
    </source>
</evidence>
<dbReference type="EMBL" id="JAGJCF010000004">
    <property type="protein sequence ID" value="MBP0615647.1"/>
    <property type="molecule type" value="Genomic_DNA"/>
</dbReference>
<proteinExistence type="predicted"/>
<feature type="compositionally biased region" description="Basic and acidic residues" evidence="1">
    <location>
        <begin position="141"/>
        <end position="162"/>
    </location>
</feature>
<evidence type="ECO:0000259" key="2">
    <source>
        <dbReference type="Pfam" id="PF20057"/>
    </source>
</evidence>
<gene>
    <name evidence="3" type="ORF">J6595_08650</name>
</gene>
<dbReference type="RefSeq" id="WP_209594054.1">
    <property type="nucleotide sequence ID" value="NZ_JAGJCF010000004.1"/>
</dbReference>
<reference evidence="3 4" key="1">
    <citation type="submission" date="2021-04" db="EMBL/GenBank/DDBJ databases">
        <title>Whole genome sequence of Jiella sp. KSK16Y-1.</title>
        <authorList>
            <person name="Tuo L."/>
        </authorList>
    </citation>
    <scope>NUCLEOTIDE SEQUENCE [LARGE SCALE GENOMIC DNA]</scope>
    <source>
        <strain evidence="3 4">KSK16Y-1</strain>
    </source>
</reference>
<dbReference type="InterPro" id="IPR045599">
    <property type="entry name" value="DUF6456"/>
</dbReference>
<comment type="caution">
    <text evidence="3">The sequence shown here is derived from an EMBL/GenBank/DDBJ whole genome shotgun (WGS) entry which is preliminary data.</text>
</comment>
<dbReference type="Pfam" id="PF20057">
    <property type="entry name" value="DUF6456"/>
    <property type="match status" value="1"/>
</dbReference>
<sequence>MSGGPGFNEDETPLTRLATRRGRGGEPFLAPAEAMAGERIRADFTRGQMTPSLGQRWDAMPRAPRHGGSNDLSDTAIDARRRVAEACEAVGPELSGLILDVCCFLKGLESVERERQWPARSAKLLLKTGLAILARHYGFDRQGGSREGRIRRWRAPKEEGDRPGSGASRETASGRNG</sequence>
<accession>A0ABS4BFW1</accession>
<keyword evidence="4" id="KW-1185">Reference proteome</keyword>
<feature type="domain" description="DUF6456" evidence="2">
    <location>
        <begin position="7"/>
        <end position="138"/>
    </location>
</feature>
<evidence type="ECO:0000313" key="3">
    <source>
        <dbReference type="EMBL" id="MBP0615647.1"/>
    </source>
</evidence>
<feature type="compositionally biased region" description="Polar residues" evidence="1">
    <location>
        <begin position="168"/>
        <end position="177"/>
    </location>
</feature>
<dbReference type="Proteomes" id="UP000678276">
    <property type="component" value="Unassembled WGS sequence"/>
</dbReference>
<feature type="region of interest" description="Disordered" evidence="1">
    <location>
        <begin position="141"/>
        <end position="177"/>
    </location>
</feature>
<feature type="region of interest" description="Disordered" evidence="1">
    <location>
        <begin position="1"/>
        <end position="32"/>
    </location>
</feature>
<feature type="region of interest" description="Disordered" evidence="1">
    <location>
        <begin position="52"/>
        <end position="73"/>
    </location>
</feature>
<evidence type="ECO:0000313" key="4">
    <source>
        <dbReference type="Proteomes" id="UP000678276"/>
    </source>
</evidence>
<protein>
    <submittedName>
        <fullName evidence="3">DNA replication protein</fullName>
    </submittedName>
</protein>
<name>A0ABS4BFW1_9HYPH</name>
<organism evidence="3 4">
    <name type="scientific">Jiella mangrovi</name>
    <dbReference type="NCBI Taxonomy" id="2821407"/>
    <lineage>
        <taxon>Bacteria</taxon>
        <taxon>Pseudomonadati</taxon>
        <taxon>Pseudomonadota</taxon>
        <taxon>Alphaproteobacteria</taxon>
        <taxon>Hyphomicrobiales</taxon>
        <taxon>Aurantimonadaceae</taxon>
        <taxon>Jiella</taxon>
    </lineage>
</organism>